<dbReference type="GO" id="GO:0005524">
    <property type="term" value="F:ATP binding"/>
    <property type="evidence" value="ECO:0007669"/>
    <property type="project" value="UniProtKB-KW"/>
</dbReference>
<evidence type="ECO:0000256" key="5">
    <source>
        <dbReference type="ARBA" id="ARBA00022840"/>
    </source>
</evidence>
<dbReference type="InterPro" id="IPR033738">
    <property type="entry name" value="AsnB_N"/>
</dbReference>
<feature type="binding site" evidence="9">
    <location>
        <position position="102"/>
    </location>
    <ligand>
        <name>L-glutamine</name>
        <dbReference type="ChEBI" id="CHEBI:58359"/>
    </ligand>
</feature>
<dbReference type="CDD" id="cd01991">
    <property type="entry name" value="Asn_synthase_B_C"/>
    <property type="match status" value="1"/>
</dbReference>
<comment type="pathway">
    <text evidence="1">Amino-acid biosynthesis; L-asparagine biosynthesis; L-asparagine from L-aspartate (L-Gln route): step 1/1.</text>
</comment>
<dbReference type="SUPFAM" id="SSF52402">
    <property type="entry name" value="Adenine nucleotide alpha hydrolases-like"/>
    <property type="match status" value="1"/>
</dbReference>
<dbReference type="PATRIC" id="fig|1029756.8.peg.102"/>
<comment type="catalytic activity">
    <reaction evidence="7">
        <text>L-aspartate + L-glutamine + ATP + H2O = L-asparagine + L-glutamate + AMP + diphosphate + H(+)</text>
        <dbReference type="Rhea" id="RHEA:12228"/>
        <dbReference type="ChEBI" id="CHEBI:15377"/>
        <dbReference type="ChEBI" id="CHEBI:15378"/>
        <dbReference type="ChEBI" id="CHEBI:29985"/>
        <dbReference type="ChEBI" id="CHEBI:29991"/>
        <dbReference type="ChEBI" id="CHEBI:30616"/>
        <dbReference type="ChEBI" id="CHEBI:33019"/>
        <dbReference type="ChEBI" id="CHEBI:58048"/>
        <dbReference type="ChEBI" id="CHEBI:58359"/>
        <dbReference type="ChEBI" id="CHEBI:456215"/>
        <dbReference type="EC" id="6.3.5.4"/>
    </reaction>
</comment>
<evidence type="ECO:0000256" key="2">
    <source>
        <dbReference type="ARBA" id="ARBA00005752"/>
    </source>
</evidence>
<dbReference type="EMBL" id="CP006912">
    <property type="protein sequence ID" value="AHB47211.1"/>
    <property type="molecule type" value="Genomic_DNA"/>
</dbReference>
<dbReference type="AlphaFoldDB" id="V5S8X0"/>
<evidence type="ECO:0000256" key="4">
    <source>
        <dbReference type="ARBA" id="ARBA00022741"/>
    </source>
</evidence>
<dbReference type="KEGG" id="hni:W911_00465"/>
<dbReference type="InterPro" id="IPR006426">
    <property type="entry name" value="Asn_synth_AEB"/>
</dbReference>
<dbReference type="EC" id="6.3.5.4" evidence="3"/>
<feature type="active site" description="For GATase activity" evidence="8">
    <location>
        <position position="2"/>
    </location>
</feature>
<dbReference type="RefSeq" id="WP_023785543.1">
    <property type="nucleotide sequence ID" value="NC_022997.1"/>
</dbReference>
<dbReference type="CDD" id="cd00712">
    <property type="entry name" value="AsnB"/>
    <property type="match status" value="1"/>
</dbReference>
<keyword evidence="8" id="KW-0061">Asparagine biosynthesis</keyword>
<evidence type="ECO:0000256" key="9">
    <source>
        <dbReference type="PIRSR" id="PIRSR001589-2"/>
    </source>
</evidence>
<dbReference type="Gene3D" id="3.60.20.10">
    <property type="entry name" value="Glutamine Phosphoribosylpyrophosphate, subunit 1, domain 1"/>
    <property type="match status" value="1"/>
</dbReference>
<keyword evidence="12" id="KW-1185">Reference proteome</keyword>
<dbReference type="Gene3D" id="3.40.50.620">
    <property type="entry name" value="HUPs"/>
    <property type="match status" value="1"/>
</dbReference>
<dbReference type="GO" id="GO:0004066">
    <property type="term" value="F:asparagine synthase (glutamine-hydrolyzing) activity"/>
    <property type="evidence" value="ECO:0007669"/>
    <property type="project" value="UniProtKB-EC"/>
</dbReference>
<evidence type="ECO:0000313" key="11">
    <source>
        <dbReference type="EMBL" id="AHB47211.1"/>
    </source>
</evidence>
<dbReference type="InterPro" id="IPR051786">
    <property type="entry name" value="ASN_synthetase/amidase"/>
</dbReference>
<dbReference type="Pfam" id="PF00733">
    <property type="entry name" value="Asn_synthase"/>
    <property type="match status" value="1"/>
</dbReference>
<dbReference type="InterPro" id="IPR029055">
    <property type="entry name" value="Ntn_hydrolases_N"/>
</dbReference>
<evidence type="ECO:0000256" key="8">
    <source>
        <dbReference type="PIRSR" id="PIRSR001589-1"/>
    </source>
</evidence>
<evidence type="ECO:0000259" key="10">
    <source>
        <dbReference type="PROSITE" id="PS51278"/>
    </source>
</evidence>
<dbReference type="PROSITE" id="PS51278">
    <property type="entry name" value="GATASE_TYPE_2"/>
    <property type="match status" value="1"/>
</dbReference>
<dbReference type="HOGENOM" id="CLU_014658_3_0_5"/>
<keyword evidence="6 8" id="KW-0315">Glutamine amidotransferase</keyword>
<dbReference type="NCBIfam" id="TIGR01536">
    <property type="entry name" value="asn_synth_AEB"/>
    <property type="match status" value="1"/>
</dbReference>
<keyword evidence="8" id="KW-0028">Amino-acid biosynthesis</keyword>
<dbReference type="InterPro" id="IPR017932">
    <property type="entry name" value="GATase_2_dom"/>
</dbReference>
<dbReference type="STRING" id="1029756.W911_00465"/>
<evidence type="ECO:0000256" key="1">
    <source>
        <dbReference type="ARBA" id="ARBA00005187"/>
    </source>
</evidence>
<evidence type="ECO:0000256" key="3">
    <source>
        <dbReference type="ARBA" id="ARBA00012737"/>
    </source>
</evidence>
<dbReference type="OrthoDB" id="9763290at2"/>
<evidence type="ECO:0000256" key="7">
    <source>
        <dbReference type="ARBA" id="ARBA00048741"/>
    </source>
</evidence>
<dbReference type="Pfam" id="PF13537">
    <property type="entry name" value="GATase_7"/>
    <property type="match status" value="1"/>
</dbReference>
<accession>V5S8X0</accession>
<reference evidence="11 12" key="1">
    <citation type="journal article" date="2014" name="Genome Announc.">
        <title>Complete Genome Sequence of Hyphomicrobium nitrativorans Strain NL23, a Denitrifying Bacterium Isolated from Biofilm of a Methanol-Fed Denitrification System Treating Seawater at the Montreal Biodome.</title>
        <authorList>
            <person name="Martineau C."/>
            <person name="Villeneuve C."/>
            <person name="Mauffrey F."/>
            <person name="Villemur R."/>
        </authorList>
    </citation>
    <scope>NUCLEOTIDE SEQUENCE [LARGE SCALE GENOMIC DNA]</scope>
    <source>
        <strain evidence="11">NL23</strain>
    </source>
</reference>
<feature type="domain" description="Glutamine amidotransferase type-2" evidence="10">
    <location>
        <begin position="2"/>
        <end position="212"/>
    </location>
</feature>
<keyword evidence="4 9" id="KW-0547">Nucleotide-binding</keyword>
<gene>
    <name evidence="11" type="ORF">W911_00465</name>
</gene>
<dbReference type="InterPro" id="IPR014729">
    <property type="entry name" value="Rossmann-like_a/b/a_fold"/>
</dbReference>
<proteinExistence type="inferred from homology"/>
<dbReference type="GO" id="GO:0005829">
    <property type="term" value="C:cytosol"/>
    <property type="evidence" value="ECO:0007669"/>
    <property type="project" value="TreeGrafter"/>
</dbReference>
<dbReference type="InterPro" id="IPR001962">
    <property type="entry name" value="Asn_synthase"/>
</dbReference>
<dbReference type="PANTHER" id="PTHR43284">
    <property type="entry name" value="ASPARAGINE SYNTHETASE (GLUTAMINE-HYDROLYZING)"/>
    <property type="match status" value="1"/>
</dbReference>
<evidence type="ECO:0000313" key="12">
    <source>
        <dbReference type="Proteomes" id="UP000018542"/>
    </source>
</evidence>
<protein>
    <recommendedName>
        <fullName evidence="3">asparagine synthase (glutamine-hydrolyzing)</fullName>
        <ecNumber evidence="3">6.3.5.4</ecNumber>
    </recommendedName>
</protein>
<dbReference type="PANTHER" id="PTHR43284:SF1">
    <property type="entry name" value="ASPARAGINE SYNTHETASE"/>
    <property type="match status" value="1"/>
</dbReference>
<comment type="similarity">
    <text evidence="2">Belongs to the asparagine synthetase family.</text>
</comment>
<keyword evidence="5 9" id="KW-0067">ATP-binding</keyword>
<name>V5S8X0_9HYPH</name>
<organism evidence="11 12">
    <name type="scientific">Hyphomicrobium nitrativorans NL23</name>
    <dbReference type="NCBI Taxonomy" id="1029756"/>
    <lineage>
        <taxon>Bacteria</taxon>
        <taxon>Pseudomonadati</taxon>
        <taxon>Pseudomonadota</taxon>
        <taxon>Alphaproteobacteria</taxon>
        <taxon>Hyphomicrobiales</taxon>
        <taxon>Hyphomicrobiaceae</taxon>
        <taxon>Hyphomicrobium</taxon>
    </lineage>
</organism>
<evidence type="ECO:0000256" key="6">
    <source>
        <dbReference type="ARBA" id="ARBA00022962"/>
    </source>
</evidence>
<dbReference type="GO" id="GO:0006529">
    <property type="term" value="P:asparagine biosynthetic process"/>
    <property type="evidence" value="ECO:0007669"/>
    <property type="project" value="UniProtKB-KW"/>
</dbReference>
<dbReference type="Proteomes" id="UP000018542">
    <property type="component" value="Chromosome"/>
</dbReference>
<dbReference type="SUPFAM" id="SSF56235">
    <property type="entry name" value="N-terminal nucleophile aminohydrolases (Ntn hydrolases)"/>
    <property type="match status" value="1"/>
</dbReference>
<dbReference type="PIRSF" id="PIRSF001589">
    <property type="entry name" value="Asn_synthetase_glu-h"/>
    <property type="match status" value="1"/>
</dbReference>
<sequence>MCGIAGCVSLDGQPVRDLGRRLGAMSRLIEHRGPDGHGMWLNAADSCGLAHRRLAIIDLSPTGHQPMAGPNGSVITYNGEIYNYVELMDQLQDGWTFRSASDTETILAAYEKWGIDCLTHLRGMFAFALWDGNRLFAARDRFGIKPFYYTVVDGVFYFASEIKALLPVLPEVATDPEALAEYITFQYTIGDRSLFKNVHQLLPGHALTVSNGDVRTFRYWDVHYDIDWDHRPEWFGGQMHGLLEDSVRAHLRSDVPVGAYVSGGVDSSLIGILAAREPSSACIGFHGKFTGFPGYDESAFAHAACDMGGIALHEIEITAEDFRDNIANVIYHLDQPVAGPGSFPQYMVSKLAAEHVKVVLGGQGGDEIFGGYARYLIAYLEQSLKAAIDGTYTNSKHFVVTPESIIPHLTVLQEYKPLIKQLFSKGLFGPLDERYFRLIDRSTDMTDEVDWSALDRESVFERFQGIFNSERNVRKEAYLDSMTHFDFKCLLPALLHVEDRMSMAHGLESRVPLLDHAIVEFAASIPADVKFAGGQMKHFLKTTFASDLPGELTGRRDKMGFPVPLKEWFSGELKDLVHDIFHTQRSRHRDFFNSDAILANFEKTERFSRKVWGLLSLELWHQRFHDRAHEFKRMCDEHTEEPAVVYTTSQ</sequence>